<evidence type="ECO:0000313" key="2">
    <source>
        <dbReference type="EMBL" id="CAA9336948.1"/>
    </source>
</evidence>
<protein>
    <recommendedName>
        <fullName evidence="3">Competence protein F homolog, phosphoribosyltransferase domain protein YhgH required for utilization of DNA as sole source of carbon and energy</fullName>
    </recommendedName>
</protein>
<comment type="similarity">
    <text evidence="1">Belongs to the ComF/GntX family.</text>
</comment>
<reference evidence="2" key="1">
    <citation type="submission" date="2020-02" db="EMBL/GenBank/DDBJ databases">
        <authorList>
            <person name="Meier V. D."/>
        </authorList>
    </citation>
    <scope>NUCLEOTIDE SEQUENCE</scope>
    <source>
        <strain evidence="2">AVDCRST_MAG46</strain>
    </source>
</reference>
<dbReference type="InterPro" id="IPR051910">
    <property type="entry name" value="ComF/GntX_DNA_util-trans"/>
</dbReference>
<organism evidence="2">
    <name type="scientific">uncultured Nocardioidaceae bacterium</name>
    <dbReference type="NCBI Taxonomy" id="253824"/>
    <lineage>
        <taxon>Bacteria</taxon>
        <taxon>Bacillati</taxon>
        <taxon>Actinomycetota</taxon>
        <taxon>Actinomycetes</taxon>
        <taxon>Propionibacteriales</taxon>
        <taxon>Nocardioidaceae</taxon>
        <taxon>environmental samples</taxon>
    </lineage>
</organism>
<gene>
    <name evidence="2" type="ORF">AVDCRST_MAG46-1748</name>
</gene>
<dbReference type="InterPro" id="IPR000836">
    <property type="entry name" value="PRTase_dom"/>
</dbReference>
<sequence>MLPVAAAVYAGTVRELVIGFKEHERFGLVAALAPMIVASVELCLASLPQGVAPVTLVPMPSAPAAVRRRGHDAVARLTRRCAVLMRRRGHVVAVCCALTPTRRVGDQAGLSASARAANLDGALRLRRSVRDDRSLTRPIIVVDDVITTGSSAAEAVRVLRTAGMDPVALATVAATRRRGAGLSLTVGQD</sequence>
<evidence type="ECO:0000256" key="1">
    <source>
        <dbReference type="ARBA" id="ARBA00008007"/>
    </source>
</evidence>
<dbReference type="PANTHER" id="PTHR47505:SF1">
    <property type="entry name" value="DNA UTILIZATION PROTEIN YHGH"/>
    <property type="match status" value="1"/>
</dbReference>
<proteinExistence type="inferred from homology"/>
<dbReference type="SUPFAM" id="SSF53271">
    <property type="entry name" value="PRTase-like"/>
    <property type="match status" value="1"/>
</dbReference>
<evidence type="ECO:0008006" key="3">
    <source>
        <dbReference type="Google" id="ProtNLM"/>
    </source>
</evidence>
<dbReference type="CDD" id="cd06223">
    <property type="entry name" value="PRTases_typeI"/>
    <property type="match status" value="1"/>
</dbReference>
<accession>A0A6J4LNG0</accession>
<name>A0A6J4LNG0_9ACTN</name>
<dbReference type="Gene3D" id="3.40.50.2020">
    <property type="match status" value="1"/>
</dbReference>
<dbReference type="PANTHER" id="PTHR47505">
    <property type="entry name" value="DNA UTILIZATION PROTEIN YHGH"/>
    <property type="match status" value="1"/>
</dbReference>
<dbReference type="EMBL" id="CADCUD010000115">
    <property type="protein sequence ID" value="CAA9336948.1"/>
    <property type="molecule type" value="Genomic_DNA"/>
</dbReference>
<dbReference type="AlphaFoldDB" id="A0A6J4LNG0"/>
<dbReference type="InterPro" id="IPR029057">
    <property type="entry name" value="PRTase-like"/>
</dbReference>